<evidence type="ECO:0000313" key="2">
    <source>
        <dbReference type="Proteomes" id="UP001631969"/>
    </source>
</evidence>
<sequence length="203" mass="22263">MTRFRRVAALTLAFFLVAGGAAIAGSRWGSYEGYSKVQVNANGSTINSAVPAIMMNGATMLPLRETASALNSFIKWDDGSQTANIYRPNVNMIVSQELDEKKGTVTSISKPFFKVGLGYNIRFFVFVQMDSLKTTVDGFKISVLDPNGNELDSRVSSESIYDYLWSNAAFNIKFSEAGNYTVRFALKVDGDFVTVGEKLIVSE</sequence>
<evidence type="ECO:0000313" key="1">
    <source>
        <dbReference type="EMBL" id="MFM9329370.1"/>
    </source>
</evidence>
<accession>A0ACC7NY02</accession>
<organism evidence="1 2">
    <name type="scientific">Paenibacillus mesotrionivorans</name>
    <dbReference type="NCBI Taxonomy" id="3160968"/>
    <lineage>
        <taxon>Bacteria</taxon>
        <taxon>Bacillati</taxon>
        <taxon>Bacillota</taxon>
        <taxon>Bacilli</taxon>
        <taxon>Bacillales</taxon>
        <taxon>Paenibacillaceae</taxon>
        <taxon>Paenibacillus</taxon>
    </lineage>
</organism>
<keyword evidence="2" id="KW-1185">Reference proteome</keyword>
<name>A0ACC7NY02_9BACL</name>
<reference evidence="1" key="1">
    <citation type="submission" date="2024-12" db="EMBL/GenBank/DDBJ databases">
        <authorList>
            <person name="Wu N."/>
        </authorList>
    </citation>
    <scope>NUCLEOTIDE SEQUENCE</scope>
    <source>
        <strain evidence="1">P15</strain>
    </source>
</reference>
<proteinExistence type="predicted"/>
<gene>
    <name evidence="1" type="ORF">ACI1P1_13830</name>
</gene>
<dbReference type="EMBL" id="JBJURJ010000008">
    <property type="protein sequence ID" value="MFM9329370.1"/>
    <property type="molecule type" value="Genomic_DNA"/>
</dbReference>
<comment type="caution">
    <text evidence="1">The sequence shown here is derived from an EMBL/GenBank/DDBJ whole genome shotgun (WGS) entry which is preliminary data.</text>
</comment>
<dbReference type="Proteomes" id="UP001631969">
    <property type="component" value="Unassembled WGS sequence"/>
</dbReference>
<protein>
    <submittedName>
        <fullName evidence="1">Stalk domain-containing protein</fullName>
    </submittedName>
</protein>